<organism evidence="1 2">
    <name type="scientific">Caenorhabditis angaria</name>
    <dbReference type="NCBI Taxonomy" id="860376"/>
    <lineage>
        <taxon>Eukaryota</taxon>
        <taxon>Metazoa</taxon>
        <taxon>Ecdysozoa</taxon>
        <taxon>Nematoda</taxon>
        <taxon>Chromadorea</taxon>
        <taxon>Rhabditida</taxon>
        <taxon>Rhabditina</taxon>
        <taxon>Rhabditomorpha</taxon>
        <taxon>Rhabditoidea</taxon>
        <taxon>Rhabditidae</taxon>
        <taxon>Peloderinae</taxon>
        <taxon>Caenorhabditis</taxon>
    </lineage>
</organism>
<gene>
    <name evidence="1" type="ORF">CAMP_LOCUS5598</name>
</gene>
<reference evidence="1" key="1">
    <citation type="submission" date="2022-11" db="EMBL/GenBank/DDBJ databases">
        <authorList>
            <person name="Kikuchi T."/>
        </authorList>
    </citation>
    <scope>NUCLEOTIDE SEQUENCE</scope>
    <source>
        <strain evidence="1">PS1010</strain>
    </source>
</reference>
<comment type="caution">
    <text evidence="1">The sequence shown here is derived from an EMBL/GenBank/DDBJ whole genome shotgun (WGS) entry which is preliminary data.</text>
</comment>
<sequence>MLTFWMLRTTLPEGKYSKRQPSQNAGIPSNPQLPFSDAFENEDVSFGQDIQRNQQLFTEMISQVSLF</sequence>
<keyword evidence="2" id="KW-1185">Reference proteome</keyword>
<protein>
    <submittedName>
        <fullName evidence="1">Uncharacterized protein</fullName>
    </submittedName>
</protein>
<dbReference type="AlphaFoldDB" id="A0A9P1N0B5"/>
<accession>A0A9P1N0B5</accession>
<evidence type="ECO:0000313" key="2">
    <source>
        <dbReference type="Proteomes" id="UP001152747"/>
    </source>
</evidence>
<name>A0A9P1N0B5_9PELO</name>
<evidence type="ECO:0000313" key="1">
    <source>
        <dbReference type="EMBL" id="CAI5442961.1"/>
    </source>
</evidence>
<dbReference type="Proteomes" id="UP001152747">
    <property type="component" value="Unassembled WGS sequence"/>
</dbReference>
<dbReference type="EMBL" id="CANHGI010000002">
    <property type="protein sequence ID" value="CAI5442961.1"/>
    <property type="molecule type" value="Genomic_DNA"/>
</dbReference>
<proteinExistence type="predicted"/>